<dbReference type="Proteomes" id="UP000275078">
    <property type="component" value="Unassembled WGS sequence"/>
</dbReference>
<dbReference type="EMBL" id="ML119797">
    <property type="protein sequence ID" value="RPA74199.1"/>
    <property type="molecule type" value="Genomic_DNA"/>
</dbReference>
<gene>
    <name evidence="1" type="ORF">BJ508DRAFT_313098</name>
</gene>
<evidence type="ECO:0000313" key="2">
    <source>
        <dbReference type="Proteomes" id="UP000275078"/>
    </source>
</evidence>
<accession>A0A3N4HK43</accession>
<name>A0A3N4HK43_ASCIM</name>
<protein>
    <submittedName>
        <fullName evidence="1">Uncharacterized protein</fullName>
    </submittedName>
</protein>
<proteinExistence type="predicted"/>
<evidence type="ECO:0000313" key="1">
    <source>
        <dbReference type="EMBL" id="RPA74199.1"/>
    </source>
</evidence>
<keyword evidence="2" id="KW-1185">Reference proteome</keyword>
<organism evidence="1 2">
    <name type="scientific">Ascobolus immersus RN42</name>
    <dbReference type="NCBI Taxonomy" id="1160509"/>
    <lineage>
        <taxon>Eukaryota</taxon>
        <taxon>Fungi</taxon>
        <taxon>Dikarya</taxon>
        <taxon>Ascomycota</taxon>
        <taxon>Pezizomycotina</taxon>
        <taxon>Pezizomycetes</taxon>
        <taxon>Pezizales</taxon>
        <taxon>Ascobolaceae</taxon>
        <taxon>Ascobolus</taxon>
    </lineage>
</organism>
<sequence length="147" mass="17031">MTYTYAQALAWEAANPIPEIVNRIVNPPFDFRAINQDEWNNGAGIVKERINIKLIDIKRQVNGMKPMNDTTKIILICNPRRGKRDPDLYYPRTRQEILDTDHAGWHLIMDDLGKPWRRGMTLGNLRRGYCGDHNVMKLLPEAAYRAV</sequence>
<reference evidence="1 2" key="1">
    <citation type="journal article" date="2018" name="Nat. Ecol. Evol.">
        <title>Pezizomycetes genomes reveal the molecular basis of ectomycorrhizal truffle lifestyle.</title>
        <authorList>
            <person name="Murat C."/>
            <person name="Payen T."/>
            <person name="Noel B."/>
            <person name="Kuo A."/>
            <person name="Morin E."/>
            <person name="Chen J."/>
            <person name="Kohler A."/>
            <person name="Krizsan K."/>
            <person name="Balestrini R."/>
            <person name="Da Silva C."/>
            <person name="Montanini B."/>
            <person name="Hainaut M."/>
            <person name="Levati E."/>
            <person name="Barry K.W."/>
            <person name="Belfiori B."/>
            <person name="Cichocki N."/>
            <person name="Clum A."/>
            <person name="Dockter R.B."/>
            <person name="Fauchery L."/>
            <person name="Guy J."/>
            <person name="Iotti M."/>
            <person name="Le Tacon F."/>
            <person name="Lindquist E.A."/>
            <person name="Lipzen A."/>
            <person name="Malagnac F."/>
            <person name="Mello A."/>
            <person name="Molinier V."/>
            <person name="Miyauchi S."/>
            <person name="Poulain J."/>
            <person name="Riccioni C."/>
            <person name="Rubini A."/>
            <person name="Sitrit Y."/>
            <person name="Splivallo R."/>
            <person name="Traeger S."/>
            <person name="Wang M."/>
            <person name="Zifcakova L."/>
            <person name="Wipf D."/>
            <person name="Zambonelli A."/>
            <person name="Paolocci F."/>
            <person name="Nowrousian M."/>
            <person name="Ottonello S."/>
            <person name="Baldrian P."/>
            <person name="Spatafora J.W."/>
            <person name="Henrissat B."/>
            <person name="Nagy L.G."/>
            <person name="Aury J.M."/>
            <person name="Wincker P."/>
            <person name="Grigoriev I.V."/>
            <person name="Bonfante P."/>
            <person name="Martin F.M."/>
        </authorList>
    </citation>
    <scope>NUCLEOTIDE SEQUENCE [LARGE SCALE GENOMIC DNA]</scope>
    <source>
        <strain evidence="1 2">RN42</strain>
    </source>
</reference>
<dbReference type="AlphaFoldDB" id="A0A3N4HK43"/>